<proteinExistence type="predicted"/>
<feature type="compositionally biased region" description="Low complexity" evidence="1">
    <location>
        <begin position="51"/>
        <end position="62"/>
    </location>
</feature>
<keyword evidence="3" id="KW-1185">Reference proteome</keyword>
<feature type="compositionally biased region" description="Gly residues" evidence="1">
    <location>
        <begin position="82"/>
        <end position="91"/>
    </location>
</feature>
<comment type="caution">
    <text evidence="2">The sequence shown here is derived from an EMBL/GenBank/DDBJ whole genome shotgun (WGS) entry which is preliminary data.</text>
</comment>
<evidence type="ECO:0000313" key="2">
    <source>
        <dbReference type="EMBL" id="CAK0882730.1"/>
    </source>
</evidence>
<sequence length="132" mass="12951">MAATDHGGGGNDGSRPVQGPVQEGGSARPGLQDGPAAPREIRPRRLRRRVAAPPALGGPARCRGTHRGSGRLPAAPARGPAAGEGGPGRPGTFGLHARPGRAAERAGWHAPSAADATDAGRSDGAAARASGA</sequence>
<gene>
    <name evidence="2" type="ORF">PCOR1329_LOCUS65154</name>
</gene>
<feature type="compositionally biased region" description="Low complexity" evidence="1">
    <location>
        <begin position="70"/>
        <end position="81"/>
    </location>
</feature>
<feature type="compositionally biased region" description="Gly residues" evidence="1">
    <location>
        <begin position="1"/>
        <end position="12"/>
    </location>
</feature>
<evidence type="ECO:0000313" key="3">
    <source>
        <dbReference type="Proteomes" id="UP001189429"/>
    </source>
</evidence>
<protein>
    <submittedName>
        <fullName evidence="2">Uncharacterized protein</fullName>
    </submittedName>
</protein>
<feature type="non-terminal residue" evidence="2">
    <location>
        <position position="132"/>
    </location>
</feature>
<accession>A0ABN9WCX9</accession>
<reference evidence="2" key="1">
    <citation type="submission" date="2023-10" db="EMBL/GenBank/DDBJ databases">
        <authorList>
            <person name="Chen Y."/>
            <person name="Shah S."/>
            <person name="Dougan E. K."/>
            <person name="Thang M."/>
            <person name="Chan C."/>
        </authorList>
    </citation>
    <scope>NUCLEOTIDE SEQUENCE [LARGE SCALE GENOMIC DNA]</scope>
</reference>
<dbReference type="Proteomes" id="UP001189429">
    <property type="component" value="Unassembled WGS sequence"/>
</dbReference>
<feature type="region of interest" description="Disordered" evidence="1">
    <location>
        <begin position="1"/>
        <end position="132"/>
    </location>
</feature>
<feature type="compositionally biased region" description="Low complexity" evidence="1">
    <location>
        <begin position="112"/>
        <end position="132"/>
    </location>
</feature>
<name>A0ABN9WCX9_9DINO</name>
<evidence type="ECO:0000256" key="1">
    <source>
        <dbReference type="SAM" id="MobiDB-lite"/>
    </source>
</evidence>
<organism evidence="2 3">
    <name type="scientific">Prorocentrum cordatum</name>
    <dbReference type="NCBI Taxonomy" id="2364126"/>
    <lineage>
        <taxon>Eukaryota</taxon>
        <taxon>Sar</taxon>
        <taxon>Alveolata</taxon>
        <taxon>Dinophyceae</taxon>
        <taxon>Prorocentrales</taxon>
        <taxon>Prorocentraceae</taxon>
        <taxon>Prorocentrum</taxon>
    </lineage>
</organism>
<dbReference type="EMBL" id="CAUYUJ010018330">
    <property type="protein sequence ID" value="CAK0882730.1"/>
    <property type="molecule type" value="Genomic_DNA"/>
</dbReference>